<keyword evidence="3" id="KW-0472">Membrane</keyword>
<dbReference type="AlphaFoldDB" id="A0A1D1ZZI4"/>
<name>A0A1D1ZZI4_AUXPR</name>
<keyword evidence="3" id="KW-1133">Transmembrane helix</keyword>
<dbReference type="EMBL" id="GDKF01006315">
    <property type="protein sequence ID" value="JAT72307.1"/>
    <property type="molecule type" value="Transcribed_RNA"/>
</dbReference>
<dbReference type="PANTHER" id="PTHR10161:SF14">
    <property type="entry name" value="TARTRATE-RESISTANT ACID PHOSPHATASE TYPE 5"/>
    <property type="match status" value="1"/>
</dbReference>
<dbReference type="PANTHER" id="PTHR10161">
    <property type="entry name" value="TARTRATE-RESISTANT ACID PHOSPHATASE TYPE 5"/>
    <property type="match status" value="1"/>
</dbReference>
<keyword evidence="2" id="KW-0378">Hydrolase</keyword>
<dbReference type="SUPFAM" id="SSF56300">
    <property type="entry name" value="Metallo-dependent phosphatases"/>
    <property type="match status" value="1"/>
</dbReference>
<keyword evidence="3" id="KW-0812">Transmembrane</keyword>
<reference evidence="5" key="1">
    <citation type="submission" date="2015-08" db="EMBL/GenBank/DDBJ databases">
        <authorList>
            <person name="Babu N.S."/>
            <person name="Beckwith C.J."/>
            <person name="Beseler K.G."/>
            <person name="Brison A."/>
            <person name="Carone J.V."/>
            <person name="Caskin T.P."/>
            <person name="Diamond M."/>
            <person name="Durham M.E."/>
            <person name="Foxe J.M."/>
            <person name="Go M."/>
            <person name="Henderson B.A."/>
            <person name="Jones I.B."/>
            <person name="McGettigan J.A."/>
            <person name="Micheletti S.J."/>
            <person name="Nasrallah M.E."/>
            <person name="Ortiz D."/>
            <person name="Piller C.R."/>
            <person name="Privatt S.R."/>
            <person name="Schneider S.L."/>
            <person name="Sharp S."/>
            <person name="Smith T.C."/>
            <person name="Stanton J.D."/>
            <person name="Ullery H.E."/>
            <person name="Wilson R.J."/>
            <person name="Serrano M.G."/>
            <person name="Buck G."/>
            <person name="Lee V."/>
            <person name="Wang Y."/>
            <person name="Carvalho R."/>
            <person name="Voegtly L."/>
            <person name="Shi R."/>
            <person name="Duckworth R."/>
            <person name="Johnson A."/>
            <person name="Loviza R."/>
            <person name="Walstead R."/>
            <person name="Shah Z."/>
            <person name="Kiflezghi M."/>
            <person name="Wade K."/>
            <person name="Ball S.L."/>
            <person name="Bradley K.W."/>
            <person name="Asai D.J."/>
            <person name="Bowman C.A."/>
            <person name="Russell D.A."/>
            <person name="Pope W.H."/>
            <person name="Jacobs-Sera D."/>
            <person name="Hendrix R.W."/>
            <person name="Hatfull G.F."/>
        </authorList>
    </citation>
    <scope>NUCLEOTIDE SEQUENCE</scope>
</reference>
<evidence type="ECO:0000256" key="1">
    <source>
        <dbReference type="ARBA" id="ARBA00022729"/>
    </source>
</evidence>
<protein>
    <recommendedName>
        <fullName evidence="4">Calcineurin-like phosphoesterase domain-containing protein</fullName>
    </recommendedName>
</protein>
<gene>
    <name evidence="5" type="ORF">g.17280</name>
</gene>
<evidence type="ECO:0000313" key="5">
    <source>
        <dbReference type="EMBL" id="JAT72307.1"/>
    </source>
</evidence>
<dbReference type="GO" id="GO:0016787">
    <property type="term" value="F:hydrolase activity"/>
    <property type="evidence" value="ECO:0007669"/>
    <property type="project" value="UniProtKB-KW"/>
</dbReference>
<dbReference type="InterPro" id="IPR051558">
    <property type="entry name" value="Metallophosphoesterase_PAP"/>
</dbReference>
<evidence type="ECO:0000256" key="2">
    <source>
        <dbReference type="ARBA" id="ARBA00022801"/>
    </source>
</evidence>
<keyword evidence="1" id="KW-0732">Signal</keyword>
<feature type="transmembrane region" description="Helical" evidence="3">
    <location>
        <begin position="51"/>
        <end position="72"/>
    </location>
</feature>
<dbReference type="InterPro" id="IPR029052">
    <property type="entry name" value="Metallo-depent_PP-like"/>
</dbReference>
<evidence type="ECO:0000256" key="3">
    <source>
        <dbReference type="SAM" id="Phobius"/>
    </source>
</evidence>
<organism evidence="5">
    <name type="scientific">Auxenochlorella protothecoides</name>
    <name type="common">Green microalga</name>
    <name type="synonym">Chlorella protothecoides</name>
    <dbReference type="NCBI Taxonomy" id="3075"/>
    <lineage>
        <taxon>Eukaryota</taxon>
        <taxon>Viridiplantae</taxon>
        <taxon>Chlorophyta</taxon>
        <taxon>core chlorophytes</taxon>
        <taxon>Trebouxiophyceae</taxon>
        <taxon>Chlorellales</taxon>
        <taxon>Chlorellaceae</taxon>
        <taxon>Auxenochlorella</taxon>
    </lineage>
</organism>
<proteinExistence type="predicted"/>
<sequence length="320" mass="36207">MPEPSRYETLSIEQKGAYAYPSNHELDTPELPSTPTAPLARPRAVSCRTRTGVLIAILVVLVFLVWEVALFINNDHLKNAARGDSPIHTRFLAVGDWGRDGKHNQSLVASAMALKAATFQPDFIVSTGDNFYQSGLVWPEDPQFNTSFIDIYSQPGLQLPWYAVLGNHDYGELKDDAKPDDQPPVCSSLDSESCYYSPLHQLSQRLVARDWRWRCERAFQLPLAPGALELFFIDTNPMMSYYRDTPWAGHKGGILDQSLEAQLVELEAALFRSSARWKIVIGHHPIYSNQRDVQAQPQGYYKDTKRIIEPLLEKYGVQVR</sequence>
<dbReference type="Pfam" id="PF00149">
    <property type="entry name" value="Metallophos"/>
    <property type="match status" value="1"/>
</dbReference>
<dbReference type="InterPro" id="IPR004843">
    <property type="entry name" value="Calcineurin-like_PHP"/>
</dbReference>
<dbReference type="Gene3D" id="3.60.21.10">
    <property type="match status" value="1"/>
</dbReference>
<feature type="domain" description="Calcineurin-like phosphoesterase" evidence="4">
    <location>
        <begin position="90"/>
        <end position="319"/>
    </location>
</feature>
<accession>A0A1D1ZZI4</accession>
<evidence type="ECO:0000259" key="4">
    <source>
        <dbReference type="Pfam" id="PF00149"/>
    </source>
</evidence>